<dbReference type="EMBL" id="GBRH01196111">
    <property type="protein sequence ID" value="JAE01785.1"/>
    <property type="molecule type" value="Transcribed_RNA"/>
</dbReference>
<reference evidence="1" key="2">
    <citation type="journal article" date="2015" name="Data Brief">
        <title>Shoot transcriptome of the giant reed, Arundo donax.</title>
        <authorList>
            <person name="Barrero R.A."/>
            <person name="Guerrero F.D."/>
            <person name="Moolhuijzen P."/>
            <person name="Goolsby J.A."/>
            <person name="Tidwell J."/>
            <person name="Bellgard S.E."/>
            <person name="Bellgard M.I."/>
        </authorList>
    </citation>
    <scope>NUCLEOTIDE SEQUENCE</scope>
    <source>
        <tissue evidence="1">Shoot tissue taken approximately 20 cm above the soil surface</tissue>
    </source>
</reference>
<organism evidence="1">
    <name type="scientific">Arundo donax</name>
    <name type="common">Giant reed</name>
    <name type="synonym">Donax arundinaceus</name>
    <dbReference type="NCBI Taxonomy" id="35708"/>
    <lineage>
        <taxon>Eukaryota</taxon>
        <taxon>Viridiplantae</taxon>
        <taxon>Streptophyta</taxon>
        <taxon>Embryophyta</taxon>
        <taxon>Tracheophyta</taxon>
        <taxon>Spermatophyta</taxon>
        <taxon>Magnoliopsida</taxon>
        <taxon>Liliopsida</taxon>
        <taxon>Poales</taxon>
        <taxon>Poaceae</taxon>
        <taxon>PACMAD clade</taxon>
        <taxon>Arundinoideae</taxon>
        <taxon>Arundineae</taxon>
        <taxon>Arundo</taxon>
    </lineage>
</organism>
<accession>A0A0A9EM06</accession>
<dbReference type="AlphaFoldDB" id="A0A0A9EM06"/>
<reference evidence="1" key="1">
    <citation type="submission" date="2014-09" db="EMBL/GenBank/DDBJ databases">
        <authorList>
            <person name="Magalhaes I.L.F."/>
            <person name="Oliveira U."/>
            <person name="Santos F.R."/>
            <person name="Vidigal T.H.D.A."/>
            <person name="Brescovit A.D."/>
            <person name="Santos A.J."/>
        </authorList>
    </citation>
    <scope>NUCLEOTIDE SEQUENCE</scope>
    <source>
        <tissue evidence="1">Shoot tissue taken approximately 20 cm above the soil surface</tissue>
    </source>
</reference>
<name>A0A0A9EM06_ARUDO</name>
<protein>
    <submittedName>
        <fullName evidence="1">Uncharacterized protein</fullName>
    </submittedName>
</protein>
<proteinExistence type="predicted"/>
<sequence length="36" mass="4087">MKSTTYMSHCYCHCLTSVIYYLGISDCPNNCICCTN</sequence>
<evidence type="ECO:0000313" key="1">
    <source>
        <dbReference type="EMBL" id="JAE01785.1"/>
    </source>
</evidence>